<gene>
    <name evidence="2" type="ORF">NK125_13780</name>
</gene>
<evidence type="ECO:0000313" key="3">
    <source>
        <dbReference type="Proteomes" id="UP001523566"/>
    </source>
</evidence>
<feature type="transmembrane region" description="Helical" evidence="1">
    <location>
        <begin position="12"/>
        <end position="35"/>
    </location>
</feature>
<evidence type="ECO:0000256" key="1">
    <source>
        <dbReference type="SAM" id="Phobius"/>
    </source>
</evidence>
<keyword evidence="1" id="KW-0472">Membrane</keyword>
<evidence type="ECO:0008006" key="4">
    <source>
        <dbReference type="Google" id="ProtNLM"/>
    </source>
</evidence>
<feature type="transmembrane region" description="Helical" evidence="1">
    <location>
        <begin position="156"/>
        <end position="185"/>
    </location>
</feature>
<comment type="caution">
    <text evidence="2">The sequence shown here is derived from an EMBL/GenBank/DDBJ whole genome shotgun (WGS) entry which is preliminary data.</text>
</comment>
<organism evidence="2 3">
    <name type="scientific">Aequitasia blattaphilus</name>
    <dbReference type="NCBI Taxonomy" id="2949332"/>
    <lineage>
        <taxon>Bacteria</taxon>
        <taxon>Bacillati</taxon>
        <taxon>Bacillota</taxon>
        <taxon>Clostridia</taxon>
        <taxon>Lachnospirales</taxon>
        <taxon>Lachnospiraceae</taxon>
        <taxon>Aequitasia</taxon>
    </lineage>
</organism>
<feature type="transmembrane region" description="Helical" evidence="1">
    <location>
        <begin position="240"/>
        <end position="262"/>
    </location>
</feature>
<protein>
    <recommendedName>
        <fullName evidence="4">ABC transporter permease</fullName>
    </recommendedName>
</protein>
<dbReference type="Proteomes" id="UP001523566">
    <property type="component" value="Unassembled WGS sequence"/>
</dbReference>
<reference evidence="2 3" key="1">
    <citation type="journal article" date="2022" name="Genome Biol. Evol.">
        <title>Host diet, physiology and behaviors set the stage for Lachnospiraceae cladogenesis.</title>
        <authorList>
            <person name="Vera-Ponce De Leon A."/>
            <person name="Schneider M."/>
            <person name="Jahnes B.C."/>
            <person name="Sadowski V."/>
            <person name="Camuy-Velez L.A."/>
            <person name="Duan J."/>
            <person name="Sabree Z.L."/>
        </authorList>
    </citation>
    <scope>NUCLEOTIDE SEQUENCE [LARGE SCALE GENOMIC DNA]</scope>
    <source>
        <strain evidence="2 3">PAL113</strain>
    </source>
</reference>
<keyword evidence="1" id="KW-0812">Transmembrane</keyword>
<accession>A0ABT1ECA3</accession>
<evidence type="ECO:0000313" key="2">
    <source>
        <dbReference type="EMBL" id="MCP1103471.1"/>
    </source>
</evidence>
<feature type="transmembrane region" description="Helical" evidence="1">
    <location>
        <begin position="105"/>
        <end position="127"/>
    </location>
</feature>
<feature type="transmembrane region" description="Helical" evidence="1">
    <location>
        <begin position="47"/>
        <end position="75"/>
    </location>
</feature>
<name>A0ABT1ECA3_9FIRM</name>
<dbReference type="EMBL" id="JAMZFW010000028">
    <property type="protein sequence ID" value="MCP1103471.1"/>
    <property type="molecule type" value="Genomic_DNA"/>
</dbReference>
<keyword evidence="1" id="KW-1133">Transmembrane helix</keyword>
<feature type="transmembrane region" description="Helical" evidence="1">
    <location>
        <begin position="197"/>
        <end position="220"/>
    </location>
</feature>
<keyword evidence="3" id="KW-1185">Reference proteome</keyword>
<proteinExistence type="predicted"/>
<dbReference type="RefSeq" id="WP_262067243.1">
    <property type="nucleotide sequence ID" value="NZ_JAMXOD010000028.1"/>
</dbReference>
<sequence>MLGKLIKYDFKAISIPLLILHSALLLFTIFSRFFVFNHIDYSENNPLSLFTFLFVLLFYIGNIAISLGTYVIIALRFYKHLFTEKGYLARTLPVSSLSHLLSKTIVGIVWGFVNTILITFCTAFVIFTPSFFKATNLIGGMNVFFQVFGFHNSFQVAFFLIATVILTLLSVICSIALIYLAIALGSLFSNHKILASIAFYFVLNFAYSMISSIVMLPLFVKSTSTFESIRNLPHLLFSTYGILSIVIIILSTLSYFVIHYLMDKKIDL</sequence>